<proteinExistence type="predicted"/>
<evidence type="ECO:0000313" key="2">
    <source>
        <dbReference type="EMBL" id="KAJ6744959.1"/>
    </source>
</evidence>
<protein>
    <submittedName>
        <fullName evidence="2">Uncharacterized protein</fullName>
    </submittedName>
</protein>
<keyword evidence="1" id="KW-0732">Signal</keyword>
<feature type="signal peptide" evidence="1">
    <location>
        <begin position="1"/>
        <end position="20"/>
    </location>
</feature>
<dbReference type="AlphaFoldDB" id="A0A9Q0ZS95"/>
<gene>
    <name evidence="2" type="ORF">OIU79_031151</name>
</gene>
<reference evidence="2" key="1">
    <citation type="submission" date="2022-11" db="EMBL/GenBank/DDBJ databases">
        <authorList>
            <person name="Hyden B.L."/>
            <person name="Feng K."/>
            <person name="Yates T."/>
            <person name="Jawdy S."/>
            <person name="Smart L.B."/>
            <person name="Muchero W."/>
        </authorList>
    </citation>
    <scope>NUCLEOTIDE SEQUENCE</scope>
    <source>
        <tissue evidence="2">Shoot tip</tissue>
    </source>
</reference>
<reference evidence="2" key="2">
    <citation type="journal article" date="2023" name="Int. J. Mol. Sci.">
        <title>De Novo Assembly and Annotation of 11 Diverse Shrub Willow (Salix) Genomes Reveals Novel Gene Organization in Sex-Linked Regions.</title>
        <authorList>
            <person name="Hyden B."/>
            <person name="Feng K."/>
            <person name="Yates T.B."/>
            <person name="Jawdy S."/>
            <person name="Cereghino C."/>
            <person name="Smart L.B."/>
            <person name="Muchero W."/>
        </authorList>
    </citation>
    <scope>NUCLEOTIDE SEQUENCE</scope>
    <source>
        <tissue evidence="2">Shoot tip</tissue>
    </source>
</reference>
<sequence length="45" mass="5239">MQASLVSLDFWIVCCCCCFGFRIRCSVCRVGLYVFSWLNMNGMFE</sequence>
<evidence type="ECO:0000256" key="1">
    <source>
        <dbReference type="SAM" id="SignalP"/>
    </source>
</evidence>
<dbReference type="EMBL" id="JAPFFK010000009">
    <property type="protein sequence ID" value="KAJ6744959.1"/>
    <property type="molecule type" value="Genomic_DNA"/>
</dbReference>
<comment type="caution">
    <text evidence="2">The sequence shown here is derived from an EMBL/GenBank/DDBJ whole genome shotgun (WGS) entry which is preliminary data.</text>
</comment>
<feature type="chain" id="PRO_5040400531" evidence="1">
    <location>
        <begin position="21"/>
        <end position="45"/>
    </location>
</feature>
<name>A0A9Q0ZS95_SALPP</name>
<keyword evidence="3" id="KW-1185">Reference proteome</keyword>
<organism evidence="2 3">
    <name type="scientific">Salix purpurea</name>
    <name type="common">Purple osier willow</name>
    <dbReference type="NCBI Taxonomy" id="77065"/>
    <lineage>
        <taxon>Eukaryota</taxon>
        <taxon>Viridiplantae</taxon>
        <taxon>Streptophyta</taxon>
        <taxon>Embryophyta</taxon>
        <taxon>Tracheophyta</taxon>
        <taxon>Spermatophyta</taxon>
        <taxon>Magnoliopsida</taxon>
        <taxon>eudicotyledons</taxon>
        <taxon>Gunneridae</taxon>
        <taxon>Pentapetalae</taxon>
        <taxon>rosids</taxon>
        <taxon>fabids</taxon>
        <taxon>Malpighiales</taxon>
        <taxon>Salicaceae</taxon>
        <taxon>Saliceae</taxon>
        <taxon>Salix</taxon>
    </lineage>
</organism>
<evidence type="ECO:0000313" key="3">
    <source>
        <dbReference type="Proteomes" id="UP001151532"/>
    </source>
</evidence>
<dbReference type="Proteomes" id="UP001151532">
    <property type="component" value="Chromosome 19"/>
</dbReference>
<accession>A0A9Q0ZS95</accession>